<gene>
    <name evidence="3" type="ORF">J2S72_001556</name>
</gene>
<name>A0ABU0AXK9_9FIRM</name>
<dbReference type="InterPro" id="IPR036178">
    <property type="entry name" value="Formintransfe-cycloase-like_sf"/>
</dbReference>
<reference evidence="3 4" key="1">
    <citation type="submission" date="2023-07" db="EMBL/GenBank/DDBJ databases">
        <title>Genomic Encyclopedia of Type Strains, Phase IV (KMG-IV): sequencing the most valuable type-strain genomes for metagenomic binning, comparative biology and taxonomic classification.</title>
        <authorList>
            <person name="Goeker M."/>
        </authorList>
    </citation>
    <scope>NUCLEOTIDE SEQUENCE [LARGE SCALE GENOMIC DNA]</scope>
    <source>
        <strain evidence="3 4">DSM 22616</strain>
    </source>
</reference>
<keyword evidence="1" id="KW-1133">Transmembrane helix</keyword>
<dbReference type="SUPFAM" id="SSF101262">
    <property type="entry name" value="Methenyltetrahydrofolate cyclohydrolase-like"/>
    <property type="match status" value="1"/>
</dbReference>
<keyword evidence="1" id="KW-0812">Transmembrane</keyword>
<keyword evidence="1" id="KW-0472">Membrane</keyword>
<proteinExistence type="predicted"/>
<feature type="transmembrane region" description="Helical" evidence="1">
    <location>
        <begin position="29"/>
        <end position="50"/>
    </location>
</feature>
<evidence type="ECO:0000313" key="4">
    <source>
        <dbReference type="Proteomes" id="UP001236559"/>
    </source>
</evidence>
<protein>
    <submittedName>
        <fullName evidence="3">Formiminotetrahydrofolate cyclodeaminase</fullName>
        <ecNumber evidence="3">4.3.1.4</ecNumber>
    </submittedName>
</protein>
<dbReference type="EMBL" id="JAUSTN010000008">
    <property type="protein sequence ID" value="MDQ0275527.1"/>
    <property type="molecule type" value="Genomic_DNA"/>
</dbReference>
<evidence type="ECO:0000313" key="3">
    <source>
        <dbReference type="EMBL" id="MDQ0275527.1"/>
    </source>
</evidence>
<dbReference type="RefSeq" id="WP_307495286.1">
    <property type="nucleotide sequence ID" value="NZ_JAUSTN010000008.1"/>
</dbReference>
<dbReference type="EC" id="4.3.1.4" evidence="3"/>
<comment type="caution">
    <text evidence="3">The sequence shown here is derived from an EMBL/GenBank/DDBJ whole genome shotgun (WGS) entry which is preliminary data.</text>
</comment>
<feature type="domain" description="Cyclodeaminase/cyclohydrolase" evidence="2">
    <location>
        <begin position="10"/>
        <end position="190"/>
    </location>
</feature>
<dbReference type="GO" id="GO:0030412">
    <property type="term" value="F:formimidoyltetrahydrofolate cyclodeaminase activity"/>
    <property type="evidence" value="ECO:0007669"/>
    <property type="project" value="UniProtKB-EC"/>
</dbReference>
<dbReference type="InterPro" id="IPR007044">
    <property type="entry name" value="Cyclodeamin/CycHdrlase"/>
</dbReference>
<evidence type="ECO:0000256" key="1">
    <source>
        <dbReference type="SAM" id="Phobius"/>
    </source>
</evidence>
<dbReference type="Gene3D" id="1.20.120.680">
    <property type="entry name" value="Formiminotetrahydrofolate cyclodeaminase monomer, up-and-down helical bundle"/>
    <property type="match status" value="1"/>
</dbReference>
<evidence type="ECO:0000259" key="2">
    <source>
        <dbReference type="Pfam" id="PF04961"/>
    </source>
</evidence>
<dbReference type="Pfam" id="PF04961">
    <property type="entry name" value="FTCD_C"/>
    <property type="match status" value="1"/>
</dbReference>
<dbReference type="Proteomes" id="UP001236559">
    <property type="component" value="Unassembled WGS sequence"/>
</dbReference>
<keyword evidence="4" id="KW-1185">Reference proteome</keyword>
<accession>A0ABU0AXK9</accession>
<organism evidence="3 4">
    <name type="scientific">Peptoniphilus koenoeneniae</name>
    <dbReference type="NCBI Taxonomy" id="507751"/>
    <lineage>
        <taxon>Bacteria</taxon>
        <taxon>Bacillati</taxon>
        <taxon>Bacillota</taxon>
        <taxon>Tissierellia</taxon>
        <taxon>Tissierellales</taxon>
        <taxon>Peptoniphilaceae</taxon>
        <taxon>Peptoniphilus</taxon>
    </lineage>
</organism>
<keyword evidence="3" id="KW-0456">Lyase</keyword>
<sequence>MDFFKMMDLSIREFIEKLSSKSPTPGGGAVAALNALFGVSLLMMVTNITIANKNYEDVREEAQGILKDLSEIQGNLFQGPKKDAQSFDQVIRAFKLKKDTEAEKIYRSEKIQEGYKIAAKAPYDFALEVEKLFPYCKRIEEIGVKSALSDVKLARKEIISAIEGSIENIEINLKSIKDQDFVSDMREKIKRIKIS</sequence>